<proteinExistence type="predicted"/>
<reference evidence="2 3" key="1">
    <citation type="submission" date="2018-09" db="EMBL/GenBank/DDBJ databases">
        <title>Complete genome sequence of Euzebya sp. DY32-46 isolated from seawater of Pacific Ocean.</title>
        <authorList>
            <person name="Xu L."/>
            <person name="Wu Y.-H."/>
            <person name="Xu X.-W."/>
        </authorList>
    </citation>
    <scope>NUCLEOTIDE SEQUENCE [LARGE SCALE GENOMIC DNA]</scope>
    <source>
        <strain evidence="2 3">DY32-46</strain>
        <plasmid evidence="3">pedy32-46i</plasmid>
    </source>
</reference>
<dbReference type="AlphaFoldDB" id="A0A346Y5Q4"/>
<sequence length="294" mass="32026">MPILTLAHVLDAVGIPVTDDRTAVLLRHTGDTPVLTAALPTLAAEDQQAYDAFNAFHIEGEANKIVARTWAVAGVAHGAGVLLTGLYRVGPSRPITDAEWRAVPGNDRLAALGAEGPADMAGRPTTWIELARDDRLDEWAGRLALSWTGRRGYIRVVRPGLFDIQAVHQESKLVPPVPGVEELVVEHAGLAAMPHSWWQRLEQWRGIYYIHDRTTGRGYVGAAYGELNLAQRWRHYAQTGHGGNVDLTGLDPTGFVFSILQLVAPTADPADVQALETSWKARLSTRRPHGLNAN</sequence>
<dbReference type="EMBL" id="CP031166">
    <property type="protein sequence ID" value="AXV09801.1"/>
    <property type="molecule type" value="Genomic_DNA"/>
</dbReference>
<protein>
    <recommendedName>
        <fullName evidence="1">GIY-YIG domain-containing protein</fullName>
    </recommendedName>
</protein>
<accession>A0A346Y5Q4</accession>
<evidence type="ECO:0000313" key="2">
    <source>
        <dbReference type="EMBL" id="AXV09801.1"/>
    </source>
</evidence>
<dbReference type="PROSITE" id="PS50164">
    <property type="entry name" value="GIY_YIG"/>
    <property type="match status" value="1"/>
</dbReference>
<evidence type="ECO:0000313" key="3">
    <source>
        <dbReference type="Proteomes" id="UP000264006"/>
    </source>
</evidence>
<dbReference type="InterPro" id="IPR035901">
    <property type="entry name" value="GIY-YIG_endonuc_sf"/>
</dbReference>
<dbReference type="CDD" id="cd10446">
    <property type="entry name" value="GIY-YIG_unchar_1"/>
    <property type="match status" value="1"/>
</dbReference>
<keyword evidence="3" id="KW-1185">Reference proteome</keyword>
<gene>
    <name evidence="2" type="ORF">DVS28_b0031</name>
</gene>
<name>A0A346Y5Q4_9ACTN</name>
<dbReference type="KEGG" id="euz:DVS28_b0031"/>
<feature type="domain" description="GIY-YIG" evidence="1">
    <location>
        <begin position="203"/>
        <end position="291"/>
    </location>
</feature>
<geneLocation type="plasmid" evidence="3">
    <name>pedy32-46i</name>
</geneLocation>
<dbReference type="InterPro" id="IPR000305">
    <property type="entry name" value="GIY-YIG_endonuc"/>
</dbReference>
<dbReference type="SUPFAM" id="SSF82771">
    <property type="entry name" value="GIY-YIG endonuclease"/>
    <property type="match status" value="1"/>
</dbReference>
<organism evidence="2 3">
    <name type="scientific">Euzebya pacifica</name>
    <dbReference type="NCBI Taxonomy" id="1608957"/>
    <lineage>
        <taxon>Bacteria</taxon>
        <taxon>Bacillati</taxon>
        <taxon>Actinomycetota</taxon>
        <taxon>Nitriliruptoria</taxon>
        <taxon>Euzebyales</taxon>
    </lineage>
</organism>
<dbReference type="Proteomes" id="UP000264006">
    <property type="component" value="Plasmid pEDY32-46I"/>
</dbReference>
<keyword evidence="2" id="KW-0614">Plasmid</keyword>
<evidence type="ECO:0000259" key="1">
    <source>
        <dbReference type="PROSITE" id="PS50164"/>
    </source>
</evidence>
<dbReference type="RefSeq" id="WP_114594423.1">
    <property type="nucleotide sequence ID" value="NZ_CP031166.1"/>
</dbReference>
<dbReference type="OrthoDB" id="89044at2"/>